<dbReference type="Pfam" id="PF02355">
    <property type="entry name" value="SecD_SecF_C"/>
    <property type="match status" value="1"/>
</dbReference>
<dbReference type="AlphaFoldDB" id="A0A8J3EAN6"/>
<feature type="transmembrane region" description="Helical" evidence="9">
    <location>
        <begin position="20"/>
        <end position="39"/>
    </location>
</feature>
<feature type="transmembrane region" description="Helical" evidence="9">
    <location>
        <begin position="248"/>
        <end position="265"/>
    </location>
</feature>
<evidence type="ECO:0000256" key="9">
    <source>
        <dbReference type="HAMAP-Rule" id="MF_01464"/>
    </source>
</evidence>
<evidence type="ECO:0000256" key="4">
    <source>
        <dbReference type="ARBA" id="ARBA00022692"/>
    </source>
</evidence>
<keyword evidence="2 9" id="KW-0813">Transport</keyword>
<keyword evidence="8 9" id="KW-0472">Membrane</keyword>
<dbReference type="PRINTS" id="PR01755">
    <property type="entry name" value="SECFTRNLCASE"/>
</dbReference>
<feature type="transmembrane region" description="Helical" evidence="9">
    <location>
        <begin position="277"/>
        <end position="301"/>
    </location>
</feature>
<keyword evidence="12" id="KW-1185">Reference proteome</keyword>
<feature type="transmembrane region" description="Helical" evidence="9">
    <location>
        <begin position="197"/>
        <end position="218"/>
    </location>
</feature>
<evidence type="ECO:0000256" key="3">
    <source>
        <dbReference type="ARBA" id="ARBA00022475"/>
    </source>
</evidence>
<dbReference type="PANTHER" id="PTHR30081">
    <property type="entry name" value="PROTEIN-EXPORT MEMBRANE PROTEIN SEC"/>
    <property type="match status" value="1"/>
</dbReference>
<dbReference type="NCBIfam" id="TIGR00916">
    <property type="entry name" value="2A0604s01"/>
    <property type="match status" value="1"/>
</dbReference>
<dbReference type="OrthoDB" id="9774769at2"/>
<keyword evidence="7 9" id="KW-0811">Translocation</keyword>
<dbReference type="InterPro" id="IPR022813">
    <property type="entry name" value="SecD/SecF_arch_bac"/>
</dbReference>
<feature type="domain" description="Protein export membrane protein SecD/SecF C-terminal" evidence="10">
    <location>
        <begin position="118"/>
        <end position="299"/>
    </location>
</feature>
<dbReference type="InterPro" id="IPR005665">
    <property type="entry name" value="SecF_bac"/>
</dbReference>
<feature type="transmembrane region" description="Helical" evidence="9">
    <location>
        <begin position="170"/>
        <end position="191"/>
    </location>
</feature>
<dbReference type="InterPro" id="IPR055344">
    <property type="entry name" value="SecD_SecF_C_bact"/>
</dbReference>
<dbReference type="InterPro" id="IPR048634">
    <property type="entry name" value="SecD_SecF_C"/>
</dbReference>
<sequence length="317" mass="34689">MEFFKRKTNIDFMGIRKWTAIVSIVLIGLSVIFLAVRGLNMGLDFTGGYQIQVNYNEAPSTQEVAKVLARDGFPTAQVTTFGSSDSLMIKLPIQKNENNQAVINQDGQSAQQLLKVKIEKSLGSDAQVTSLNYIGPQVGKELATNGLLALLVAMICIVGYIAFRFEMKFAISAGIALIHDPIIILGVFAAFQLEFTLTTLAAVLAVIGYSLNDTVVIYDRVRENFRKMRKASVIEVVNRSVNDTLSRTIMTSGLTLLVVVVLYFFGGPSLHEFSLALILGVIVGTYSSIYVAGVLAVLFGLKRESLLPPQRLDDDRP</sequence>
<dbReference type="RefSeq" id="WP_117003875.1">
    <property type="nucleotide sequence ID" value="NZ_BMJS01000049.1"/>
</dbReference>
<comment type="caution">
    <text evidence="11">The sequence shown here is derived from an EMBL/GenBank/DDBJ whole genome shotgun (WGS) entry which is preliminary data.</text>
</comment>
<dbReference type="NCBIfam" id="TIGR00966">
    <property type="entry name" value="transloc_SecF"/>
    <property type="match status" value="1"/>
</dbReference>
<dbReference type="GO" id="GO:0015450">
    <property type="term" value="F:protein-transporting ATPase activity"/>
    <property type="evidence" value="ECO:0007669"/>
    <property type="project" value="InterPro"/>
</dbReference>
<protein>
    <recommendedName>
        <fullName evidence="9">Protein-export membrane protein SecF</fullName>
    </recommendedName>
</protein>
<evidence type="ECO:0000256" key="7">
    <source>
        <dbReference type="ARBA" id="ARBA00023010"/>
    </source>
</evidence>
<evidence type="ECO:0000256" key="8">
    <source>
        <dbReference type="ARBA" id="ARBA00023136"/>
    </source>
</evidence>
<dbReference type="Proteomes" id="UP000636949">
    <property type="component" value="Unassembled WGS sequence"/>
</dbReference>
<keyword evidence="5 9" id="KW-0653">Protein transport</keyword>
<evidence type="ECO:0000313" key="12">
    <source>
        <dbReference type="Proteomes" id="UP000636949"/>
    </source>
</evidence>
<dbReference type="Gene3D" id="1.20.1640.10">
    <property type="entry name" value="Multidrug efflux transporter AcrB transmembrane domain"/>
    <property type="match status" value="1"/>
</dbReference>
<evidence type="ECO:0000256" key="5">
    <source>
        <dbReference type="ARBA" id="ARBA00022927"/>
    </source>
</evidence>
<evidence type="ECO:0000256" key="1">
    <source>
        <dbReference type="ARBA" id="ARBA00004651"/>
    </source>
</evidence>
<comment type="subcellular location">
    <subcellularLocation>
        <location evidence="1 9">Cell membrane</location>
        <topology evidence="1 9">Multi-pass membrane protein</topology>
    </subcellularLocation>
</comment>
<comment type="function">
    <text evidence="9">Part of the Sec protein translocase complex. Interacts with the SecYEG preprotein conducting channel. SecDF uses the proton motive force (PMF) to complete protein translocation after the ATP-dependent function of SecA.</text>
</comment>
<dbReference type="PANTHER" id="PTHR30081:SF8">
    <property type="entry name" value="PROTEIN TRANSLOCASE SUBUNIT SECF"/>
    <property type="match status" value="1"/>
</dbReference>
<dbReference type="GO" id="GO:0006605">
    <property type="term" value="P:protein targeting"/>
    <property type="evidence" value="ECO:0007669"/>
    <property type="project" value="UniProtKB-UniRule"/>
</dbReference>
<keyword evidence="6 9" id="KW-1133">Transmembrane helix</keyword>
<dbReference type="InterPro" id="IPR022645">
    <property type="entry name" value="SecD/SecF_bac"/>
</dbReference>
<reference evidence="11" key="1">
    <citation type="journal article" date="2014" name="Int. J. Syst. Evol. Microbiol.">
        <title>Complete genome sequence of Corynebacterium casei LMG S-19264T (=DSM 44701T), isolated from a smear-ripened cheese.</title>
        <authorList>
            <consortium name="US DOE Joint Genome Institute (JGI-PGF)"/>
            <person name="Walter F."/>
            <person name="Albersmeier A."/>
            <person name="Kalinowski J."/>
            <person name="Ruckert C."/>
        </authorList>
    </citation>
    <scope>NUCLEOTIDE SEQUENCE</scope>
    <source>
        <strain evidence="11">CGMCC 1.15758</strain>
    </source>
</reference>
<gene>
    <name evidence="9 11" type="primary">secF</name>
    <name evidence="11" type="ORF">GCM10010995_25910</name>
</gene>
<dbReference type="SUPFAM" id="SSF82866">
    <property type="entry name" value="Multidrug efflux transporter AcrB transmembrane domain"/>
    <property type="match status" value="1"/>
</dbReference>
<proteinExistence type="inferred from homology"/>
<evidence type="ECO:0000256" key="2">
    <source>
        <dbReference type="ARBA" id="ARBA00022448"/>
    </source>
</evidence>
<evidence type="ECO:0000256" key="6">
    <source>
        <dbReference type="ARBA" id="ARBA00022989"/>
    </source>
</evidence>
<dbReference type="Pfam" id="PF07549">
    <property type="entry name" value="Sec_GG"/>
    <property type="match status" value="1"/>
</dbReference>
<comment type="subunit">
    <text evidence="9">Forms a complex with SecD. Part of the essential Sec protein translocation apparatus which comprises SecA, SecYEG and auxiliary proteins SecDF-YajC and YidC.</text>
</comment>
<dbReference type="GO" id="GO:0005886">
    <property type="term" value="C:plasma membrane"/>
    <property type="evidence" value="ECO:0007669"/>
    <property type="project" value="UniProtKB-SubCell"/>
</dbReference>
<accession>A0A8J3EAN6</accession>
<dbReference type="EMBL" id="BMJS01000049">
    <property type="protein sequence ID" value="GGG07196.1"/>
    <property type="molecule type" value="Genomic_DNA"/>
</dbReference>
<reference evidence="11" key="2">
    <citation type="submission" date="2020-09" db="EMBL/GenBank/DDBJ databases">
        <authorList>
            <person name="Sun Q."/>
            <person name="Zhou Y."/>
        </authorList>
    </citation>
    <scope>NUCLEOTIDE SEQUENCE</scope>
    <source>
        <strain evidence="11">CGMCC 1.15758</strain>
    </source>
</reference>
<feature type="transmembrane region" description="Helical" evidence="9">
    <location>
        <begin position="142"/>
        <end position="163"/>
    </location>
</feature>
<dbReference type="HAMAP" id="MF_01464_B">
    <property type="entry name" value="SecF_B"/>
    <property type="match status" value="1"/>
</dbReference>
<evidence type="ECO:0000313" key="11">
    <source>
        <dbReference type="EMBL" id="GGG07196.1"/>
    </source>
</evidence>
<keyword evidence="3 9" id="KW-1003">Cell membrane</keyword>
<dbReference type="GO" id="GO:0043952">
    <property type="term" value="P:protein transport by the Sec complex"/>
    <property type="evidence" value="ECO:0007669"/>
    <property type="project" value="UniProtKB-UniRule"/>
</dbReference>
<organism evidence="11 12">
    <name type="scientific">Cysteiniphilum litorale</name>
    <dbReference type="NCBI Taxonomy" id="2056700"/>
    <lineage>
        <taxon>Bacteria</taxon>
        <taxon>Pseudomonadati</taxon>
        <taxon>Pseudomonadota</taxon>
        <taxon>Gammaproteobacteria</taxon>
        <taxon>Thiotrichales</taxon>
        <taxon>Fastidiosibacteraceae</taxon>
        <taxon>Cysteiniphilum</taxon>
    </lineage>
</organism>
<keyword evidence="4 9" id="KW-0812">Transmembrane</keyword>
<dbReference type="InterPro" id="IPR022646">
    <property type="entry name" value="SecD/SecF_CS"/>
</dbReference>
<dbReference type="GO" id="GO:0065002">
    <property type="term" value="P:intracellular protein transmembrane transport"/>
    <property type="evidence" value="ECO:0007669"/>
    <property type="project" value="UniProtKB-UniRule"/>
</dbReference>
<comment type="similarity">
    <text evidence="9">Belongs to the SecD/SecF family. SecF subfamily.</text>
</comment>
<evidence type="ECO:0000259" key="10">
    <source>
        <dbReference type="Pfam" id="PF02355"/>
    </source>
</evidence>
<name>A0A8J3EAN6_9GAMM</name>